<organism evidence="10 11">
    <name type="scientific">Luteibacter flocculans</name>
    <dbReference type="NCBI Taxonomy" id="2780091"/>
    <lineage>
        <taxon>Bacteria</taxon>
        <taxon>Pseudomonadati</taxon>
        <taxon>Pseudomonadota</taxon>
        <taxon>Gammaproteobacteria</taxon>
        <taxon>Lysobacterales</taxon>
        <taxon>Rhodanobacteraceae</taxon>
        <taxon>Luteibacter</taxon>
    </lineage>
</organism>
<feature type="domain" description="HAMP" evidence="9">
    <location>
        <begin position="216"/>
        <end position="268"/>
    </location>
</feature>
<dbReference type="PRINTS" id="PR00260">
    <property type="entry name" value="CHEMTRNSDUCR"/>
</dbReference>
<accession>A0ABY4SWJ8</accession>
<comment type="similarity">
    <text evidence="3">Belongs to the methyl-accepting chemotaxis (MCP) protein family.</text>
</comment>
<dbReference type="SMART" id="SM00283">
    <property type="entry name" value="MA"/>
    <property type="match status" value="1"/>
</dbReference>
<evidence type="ECO:0000256" key="1">
    <source>
        <dbReference type="ARBA" id="ARBA00022481"/>
    </source>
</evidence>
<dbReference type="EMBL" id="CP063231">
    <property type="protein sequence ID" value="URL57093.1"/>
    <property type="molecule type" value="Genomic_DNA"/>
</dbReference>
<evidence type="ECO:0000259" key="8">
    <source>
        <dbReference type="PROSITE" id="PS50111"/>
    </source>
</evidence>
<dbReference type="InterPro" id="IPR051310">
    <property type="entry name" value="MCP_chemotaxis"/>
</dbReference>
<sequence length="567" mass="59346">MQFIKLASRNKLIFGGFAAIAMVVIVLVGLVYAALQTMERSTRMDLHSNEVLRVEGTLLGALVNIETGERGYLITGKEASLAPMIAGQAAYADALSKLRQLTIDNAEQQKRLADIDAVYRSWTTDAIDPVVALQKKQPENSGSSAEALAYEREGKGKARMDEMRELLGKFVGAETALLDERSAQAATTRARTDGILLGGGLLALLAILGVATALVRSILAPLEHASAVTARIAAGHLGESVSVTRNDDLGRMLNALHAMDENLARIVGAVRENAVQVEHAARDISAGNDDLSNRTQEQASSLEETAASMEEMSSAVKQNASGAALAQQISQGLRTDAKNGGAVADEAVEAMKQISEASRNIGEIAVLIDEIAFQTNLLALNAAVEAARAGEQGRGFAVVAAEVRNLAQRSAAAAKDIKSLIGTTVQRVSTGSDLVNRTGQALVTIGNSATKVADIVSEISAASQEQSAGVEQVNVAVASLDDVTQQNAALVEEASAASRQALELAQELTRQVAFFKLADSAAAAARASSKPSPQPVKAAPVSVPREPLMAMAPSAQPALASGQWREF</sequence>
<evidence type="ECO:0000256" key="6">
    <source>
        <dbReference type="SAM" id="MobiDB-lite"/>
    </source>
</evidence>
<dbReference type="PROSITE" id="PS50885">
    <property type="entry name" value="HAMP"/>
    <property type="match status" value="1"/>
</dbReference>
<dbReference type="InterPro" id="IPR003660">
    <property type="entry name" value="HAMP_dom"/>
</dbReference>
<keyword evidence="7" id="KW-0472">Membrane</keyword>
<feature type="compositionally biased region" description="Low complexity" evidence="6">
    <location>
        <begin position="299"/>
        <end position="314"/>
    </location>
</feature>
<feature type="transmembrane region" description="Helical" evidence="7">
    <location>
        <begin position="12"/>
        <end position="35"/>
    </location>
</feature>
<evidence type="ECO:0000256" key="4">
    <source>
        <dbReference type="PROSITE-ProRule" id="PRU00284"/>
    </source>
</evidence>
<dbReference type="PANTHER" id="PTHR43531">
    <property type="entry name" value="PROTEIN ICFG"/>
    <property type="match status" value="1"/>
</dbReference>
<evidence type="ECO:0000259" key="9">
    <source>
        <dbReference type="PROSITE" id="PS50885"/>
    </source>
</evidence>
<dbReference type="Gene3D" id="1.10.287.950">
    <property type="entry name" value="Methyl-accepting chemotaxis protein"/>
    <property type="match status" value="1"/>
</dbReference>
<protein>
    <submittedName>
        <fullName evidence="10">CHASE3 domain-containing protein</fullName>
    </submittedName>
</protein>
<dbReference type="SUPFAM" id="SSF58104">
    <property type="entry name" value="Methyl-accepting chemotaxis protein (MCP) signaling domain"/>
    <property type="match status" value="1"/>
</dbReference>
<proteinExistence type="inferred from homology"/>
<dbReference type="SMART" id="SM00304">
    <property type="entry name" value="HAMP"/>
    <property type="match status" value="1"/>
</dbReference>
<feature type="domain" description="Methyl-accepting transducer" evidence="8">
    <location>
        <begin position="273"/>
        <end position="502"/>
    </location>
</feature>
<feature type="coiled-coil region" evidence="5">
    <location>
        <begin position="480"/>
        <end position="511"/>
    </location>
</feature>
<dbReference type="InterPro" id="IPR004089">
    <property type="entry name" value="MCPsignal_dom"/>
</dbReference>
<dbReference type="PANTHER" id="PTHR43531:SF14">
    <property type="entry name" value="METHYL-ACCEPTING CHEMOTAXIS PROTEIN I-RELATED"/>
    <property type="match status" value="1"/>
</dbReference>
<feature type="region of interest" description="Disordered" evidence="6">
    <location>
        <begin position="285"/>
        <end position="314"/>
    </location>
</feature>
<evidence type="ECO:0000256" key="7">
    <source>
        <dbReference type="SAM" id="Phobius"/>
    </source>
</evidence>
<dbReference type="Pfam" id="PF00015">
    <property type="entry name" value="MCPsignal"/>
    <property type="match status" value="1"/>
</dbReference>
<keyword evidence="2 4" id="KW-0807">Transducer</keyword>
<dbReference type="PROSITE" id="PS50111">
    <property type="entry name" value="CHEMOTAXIS_TRANSDUC_2"/>
    <property type="match status" value="1"/>
</dbReference>
<evidence type="ECO:0000256" key="2">
    <source>
        <dbReference type="ARBA" id="ARBA00023224"/>
    </source>
</evidence>
<dbReference type="Pfam" id="PF05227">
    <property type="entry name" value="CHASE3"/>
    <property type="match status" value="1"/>
</dbReference>
<dbReference type="InterPro" id="IPR004090">
    <property type="entry name" value="Chemotax_Me-accpt_rcpt"/>
</dbReference>
<keyword evidence="7" id="KW-1133">Transmembrane helix</keyword>
<dbReference type="Proteomes" id="UP001056681">
    <property type="component" value="Chromosome"/>
</dbReference>
<feature type="transmembrane region" description="Helical" evidence="7">
    <location>
        <begin position="194"/>
        <end position="215"/>
    </location>
</feature>
<keyword evidence="5" id="KW-0175">Coiled coil</keyword>
<dbReference type="RefSeq" id="WP_250338043.1">
    <property type="nucleotide sequence ID" value="NZ_CP063231.1"/>
</dbReference>
<keyword evidence="1" id="KW-0488">Methylation</keyword>
<evidence type="ECO:0000256" key="5">
    <source>
        <dbReference type="SAM" id="Coils"/>
    </source>
</evidence>
<reference evidence="10" key="1">
    <citation type="submission" date="2020-10" db="EMBL/GenBank/DDBJ databases">
        <title>Whole-genome sequence of Luteibacter sp. EIF3.</title>
        <authorList>
            <person name="Friedrich I."/>
            <person name="Hertel R."/>
            <person name="Daniel R."/>
        </authorList>
    </citation>
    <scope>NUCLEOTIDE SEQUENCE</scope>
    <source>
        <strain evidence="10">EIF3</strain>
    </source>
</reference>
<keyword evidence="11" id="KW-1185">Reference proteome</keyword>
<dbReference type="CDD" id="cd06225">
    <property type="entry name" value="HAMP"/>
    <property type="match status" value="1"/>
</dbReference>
<dbReference type="CDD" id="cd19410">
    <property type="entry name" value="HK9-like_sensor"/>
    <property type="match status" value="1"/>
</dbReference>
<evidence type="ECO:0000313" key="11">
    <source>
        <dbReference type="Proteomes" id="UP001056681"/>
    </source>
</evidence>
<keyword evidence="7" id="KW-0812">Transmembrane</keyword>
<name>A0ABY4SWJ8_9GAMM</name>
<dbReference type="CDD" id="cd11386">
    <property type="entry name" value="MCP_signal"/>
    <property type="match status" value="1"/>
</dbReference>
<dbReference type="Pfam" id="PF00672">
    <property type="entry name" value="HAMP"/>
    <property type="match status" value="1"/>
</dbReference>
<gene>
    <name evidence="10" type="ORF">IM816_10535</name>
</gene>
<evidence type="ECO:0000313" key="10">
    <source>
        <dbReference type="EMBL" id="URL57093.1"/>
    </source>
</evidence>
<evidence type="ECO:0000256" key="3">
    <source>
        <dbReference type="ARBA" id="ARBA00029447"/>
    </source>
</evidence>
<dbReference type="InterPro" id="IPR007891">
    <property type="entry name" value="CHASE3"/>
</dbReference>